<keyword evidence="1" id="KW-1133">Transmembrane helix</keyword>
<dbReference type="AlphaFoldDB" id="A0A0M3JSJ1"/>
<evidence type="ECO:0000313" key="4">
    <source>
        <dbReference type="WBParaSite" id="ASIM_0001094901-mRNA-1"/>
    </source>
</evidence>
<reference evidence="4" key="1">
    <citation type="submission" date="2017-02" db="UniProtKB">
        <authorList>
            <consortium name="WormBaseParasite"/>
        </authorList>
    </citation>
    <scope>IDENTIFICATION</scope>
</reference>
<feature type="transmembrane region" description="Helical" evidence="1">
    <location>
        <begin position="161"/>
        <end position="181"/>
    </location>
</feature>
<sequence length="223" mass="25372">MNEEHIPGTLGGRSIFWCPDGEGYLPYCPQPTDPDDYNYCCLYSQYAFDRPTCCRYALSTGLVIALVLSGVVATLAFSRRILKSGSLERIFFYRALVNSMDEHIADTLSGRRIYWCPGGNGFAAYCPRETDPDEFMYCCTYGYDWSMPTCCKYPLHTGLIYAMYAGAVIVATILIFLSCWFCPICPVARRVNEVAKEKQTQKARQLQNRIGNLDDDFKPSYFR</sequence>
<evidence type="ECO:0000313" key="2">
    <source>
        <dbReference type="EMBL" id="VDK43095.1"/>
    </source>
</evidence>
<protein>
    <submittedName>
        <fullName evidence="2 4">Uncharacterized protein</fullName>
    </submittedName>
</protein>
<feature type="transmembrane region" description="Helical" evidence="1">
    <location>
        <begin position="56"/>
        <end position="77"/>
    </location>
</feature>
<keyword evidence="1" id="KW-0812">Transmembrane</keyword>
<keyword evidence="3" id="KW-1185">Reference proteome</keyword>
<dbReference type="Proteomes" id="UP000267096">
    <property type="component" value="Unassembled WGS sequence"/>
</dbReference>
<dbReference type="OrthoDB" id="5817941at2759"/>
<reference evidence="2 3" key="2">
    <citation type="submission" date="2018-11" db="EMBL/GenBank/DDBJ databases">
        <authorList>
            <consortium name="Pathogen Informatics"/>
        </authorList>
    </citation>
    <scope>NUCLEOTIDE SEQUENCE [LARGE SCALE GENOMIC DNA]</scope>
</reference>
<name>A0A0M3JSJ1_ANISI</name>
<accession>A0A0M3JSJ1</accession>
<gene>
    <name evidence="2" type="ORF">ASIM_LOCUS10507</name>
</gene>
<evidence type="ECO:0000256" key="1">
    <source>
        <dbReference type="SAM" id="Phobius"/>
    </source>
</evidence>
<dbReference type="WBParaSite" id="ASIM_0001094901-mRNA-1">
    <property type="protein sequence ID" value="ASIM_0001094901-mRNA-1"/>
    <property type="gene ID" value="ASIM_0001094901"/>
</dbReference>
<evidence type="ECO:0000313" key="3">
    <source>
        <dbReference type="Proteomes" id="UP000267096"/>
    </source>
</evidence>
<keyword evidence="1" id="KW-0472">Membrane</keyword>
<proteinExistence type="predicted"/>
<dbReference type="EMBL" id="UYRR01031002">
    <property type="protein sequence ID" value="VDK43095.1"/>
    <property type="molecule type" value="Genomic_DNA"/>
</dbReference>
<organism evidence="4">
    <name type="scientific">Anisakis simplex</name>
    <name type="common">Herring worm</name>
    <dbReference type="NCBI Taxonomy" id="6269"/>
    <lineage>
        <taxon>Eukaryota</taxon>
        <taxon>Metazoa</taxon>
        <taxon>Ecdysozoa</taxon>
        <taxon>Nematoda</taxon>
        <taxon>Chromadorea</taxon>
        <taxon>Rhabditida</taxon>
        <taxon>Spirurina</taxon>
        <taxon>Ascaridomorpha</taxon>
        <taxon>Ascaridoidea</taxon>
        <taxon>Anisakidae</taxon>
        <taxon>Anisakis</taxon>
        <taxon>Anisakis simplex complex</taxon>
    </lineage>
</organism>